<dbReference type="InterPro" id="IPR010613">
    <property type="entry name" value="PES"/>
</dbReference>
<evidence type="ECO:0000256" key="2">
    <source>
        <dbReference type="ARBA" id="ARBA00022552"/>
    </source>
</evidence>
<dbReference type="EMBL" id="UZAH01000312">
    <property type="protein sequence ID" value="VDO18833.1"/>
    <property type="molecule type" value="Genomic_DNA"/>
</dbReference>
<dbReference type="Pfam" id="PF16589">
    <property type="entry name" value="BRCT_2"/>
    <property type="match status" value="1"/>
</dbReference>
<keyword evidence="8" id="KW-1185">Reference proteome</keyword>
<dbReference type="PANTHER" id="PTHR12221:SF6">
    <property type="entry name" value="PESCADILLO HOMOLOG"/>
    <property type="match status" value="1"/>
</dbReference>
<dbReference type="GO" id="GO:0030687">
    <property type="term" value="C:preribosome, large subunit precursor"/>
    <property type="evidence" value="ECO:0007669"/>
    <property type="project" value="UniProtKB-UniRule"/>
</dbReference>
<sequence>KEKSTLATKSYYLFQYEAGAAVNYISRREALKKLQLSLKDFRRLCILKGIYPHEPAHKKKVNKGSTENRVWYYRKDINFLAHEPIINKFRDYKVFLRKLNHYKAKRDESKVKKLYANRPEYDLDRMVKERYPTFGSAIRDLDDALCLCFAFATLPHTRILKEGLIDNCRRLTAEFMHYVIEAHALKNTFISIKGIYYQAEICGEKVTWIVPHERGLPHVTDVDFTVMVTFAEFYVAMLGFVNFRLYQMIGLYYPPQIQTGQNTIAAEEGDDEQRVEKLYSLARPLARRTGAESGKDEEACILEAVEMFGDDNNALAEKVKESKLIKSLFKGLVFFLNRETPKEALTMIIRNCGGVVGWSGGPANLEESSPSITHQIVDRPMSKFDVNRRYIQPQWVFDSLNARRKLPTEMYMVGVQLPPHFSPFTKEQPGDYVPLERLEELRSLGQGRRRYEIELYVSAIVASEPPLPPKPKAKKVKKVEEEPKGMRATLGKMHKKNRQLEINQQHSDVKMREIMMPKKHKRVYHSIRQKMRKDKTEAIKLKTKRAQREGAAAAQEA</sequence>
<dbReference type="GO" id="GO:0043021">
    <property type="term" value="F:ribonucleoprotein complex binding"/>
    <property type="evidence" value="ECO:0007669"/>
    <property type="project" value="UniProtKB-UniRule"/>
</dbReference>
<protein>
    <recommendedName>
        <fullName evidence="4">Pescadillo homolog</fullName>
    </recommendedName>
</protein>
<dbReference type="InterPro" id="IPR036420">
    <property type="entry name" value="BRCT_dom_sf"/>
</dbReference>
<reference evidence="7 8" key="1">
    <citation type="submission" date="2018-11" db="EMBL/GenBank/DDBJ databases">
        <authorList>
            <consortium name="Pathogen Informatics"/>
        </authorList>
    </citation>
    <scope>NUCLEOTIDE SEQUENCE [LARGE SCALE GENOMIC DNA]</scope>
</reference>
<dbReference type="Gene3D" id="3.40.50.10190">
    <property type="entry name" value="BRCT domain"/>
    <property type="match status" value="1"/>
</dbReference>
<dbReference type="SUPFAM" id="SSF52113">
    <property type="entry name" value="BRCT domain"/>
    <property type="match status" value="1"/>
</dbReference>
<dbReference type="WBParaSite" id="HPBE_0000045001-mRNA-1">
    <property type="protein sequence ID" value="HPBE_0000045001-mRNA-1"/>
    <property type="gene ID" value="HPBE_0000045001"/>
</dbReference>
<dbReference type="OrthoDB" id="10264910at2759"/>
<keyword evidence="2 4" id="KW-0698">rRNA processing</keyword>
<keyword evidence="3 4" id="KW-0539">Nucleus</keyword>
<evidence type="ECO:0000256" key="5">
    <source>
        <dbReference type="SAM" id="MobiDB-lite"/>
    </source>
</evidence>
<dbReference type="PROSITE" id="PS50172">
    <property type="entry name" value="BRCT"/>
    <property type="match status" value="1"/>
</dbReference>
<dbReference type="CDD" id="cd17709">
    <property type="entry name" value="BRCT_pescadillo_like"/>
    <property type="match status" value="1"/>
</dbReference>
<dbReference type="InterPro" id="IPR001357">
    <property type="entry name" value="BRCT_dom"/>
</dbReference>
<dbReference type="GO" id="GO:0000466">
    <property type="term" value="P:maturation of 5.8S rRNA from tricistronic rRNA transcript (SSU-rRNA, 5.8S rRNA, LSU-rRNA)"/>
    <property type="evidence" value="ECO:0007669"/>
    <property type="project" value="UniProtKB-UniRule"/>
</dbReference>
<dbReference type="HAMAP" id="MF_03028">
    <property type="entry name" value="Pescadillo"/>
    <property type="match status" value="1"/>
</dbReference>
<keyword evidence="1 4" id="KW-0690">Ribosome biogenesis</keyword>
<evidence type="ECO:0000313" key="9">
    <source>
        <dbReference type="WBParaSite" id="HPBE_0000045001-mRNA-1"/>
    </source>
</evidence>
<comment type="function">
    <text evidence="4">Required for maturation of ribosomal RNAs and formation of the large ribosomal subunit.</text>
</comment>
<dbReference type="Pfam" id="PF06732">
    <property type="entry name" value="Pescadillo_N"/>
    <property type="match status" value="1"/>
</dbReference>
<comment type="subcellular location">
    <subcellularLocation>
        <location evidence="4">Nucleus</location>
        <location evidence="4">Nucleolus</location>
    </subcellularLocation>
    <subcellularLocation>
        <location evidence="4">Nucleus</location>
        <location evidence="4">Nucleoplasm</location>
    </subcellularLocation>
</comment>
<dbReference type="PANTHER" id="PTHR12221">
    <property type="entry name" value="PESCADILLO - RELATED"/>
    <property type="match status" value="1"/>
</dbReference>
<evidence type="ECO:0000256" key="4">
    <source>
        <dbReference type="HAMAP-Rule" id="MF_03028"/>
    </source>
</evidence>
<evidence type="ECO:0000313" key="7">
    <source>
        <dbReference type="EMBL" id="VDO18833.1"/>
    </source>
</evidence>
<gene>
    <name evidence="7" type="ORF">HPBE_LOCUS451</name>
</gene>
<evidence type="ECO:0000313" key="8">
    <source>
        <dbReference type="Proteomes" id="UP000050761"/>
    </source>
</evidence>
<comment type="similarity">
    <text evidence="4">Belongs to the pescadillo family.</text>
</comment>
<organism evidence="8 9">
    <name type="scientific">Heligmosomoides polygyrus</name>
    <name type="common">Parasitic roundworm</name>
    <dbReference type="NCBI Taxonomy" id="6339"/>
    <lineage>
        <taxon>Eukaryota</taxon>
        <taxon>Metazoa</taxon>
        <taxon>Ecdysozoa</taxon>
        <taxon>Nematoda</taxon>
        <taxon>Chromadorea</taxon>
        <taxon>Rhabditida</taxon>
        <taxon>Rhabditina</taxon>
        <taxon>Rhabditomorpha</taxon>
        <taxon>Strongyloidea</taxon>
        <taxon>Heligmosomidae</taxon>
        <taxon>Heligmosomoides</taxon>
    </lineage>
</organism>
<dbReference type="GO" id="GO:0000463">
    <property type="term" value="P:maturation of LSU-rRNA from tricistronic rRNA transcript (SSU-rRNA, 5.8S rRNA, LSU-rRNA)"/>
    <property type="evidence" value="ECO:0007669"/>
    <property type="project" value="UniProtKB-UniRule"/>
</dbReference>
<dbReference type="GO" id="GO:0005654">
    <property type="term" value="C:nucleoplasm"/>
    <property type="evidence" value="ECO:0007669"/>
    <property type="project" value="UniProtKB-SubCell"/>
</dbReference>
<name>A0A183F2S3_HELPZ</name>
<feature type="region of interest" description="Disordered" evidence="5">
    <location>
        <begin position="529"/>
        <end position="557"/>
    </location>
</feature>
<dbReference type="AlphaFoldDB" id="A0A183F2S3"/>
<evidence type="ECO:0000259" key="6">
    <source>
        <dbReference type="PROSITE" id="PS50172"/>
    </source>
</evidence>
<accession>A0A183F2S3</accession>
<evidence type="ECO:0000256" key="3">
    <source>
        <dbReference type="ARBA" id="ARBA00023242"/>
    </source>
</evidence>
<dbReference type="GO" id="GO:0003723">
    <property type="term" value="F:RNA binding"/>
    <property type="evidence" value="ECO:0007669"/>
    <property type="project" value="TreeGrafter"/>
</dbReference>
<dbReference type="GO" id="GO:0070545">
    <property type="term" value="C:PeBoW complex"/>
    <property type="evidence" value="ECO:0007669"/>
    <property type="project" value="TreeGrafter"/>
</dbReference>
<reference evidence="9" key="2">
    <citation type="submission" date="2019-09" db="UniProtKB">
        <authorList>
            <consortium name="WormBaseParasite"/>
        </authorList>
    </citation>
    <scope>IDENTIFICATION</scope>
</reference>
<evidence type="ECO:0000256" key="1">
    <source>
        <dbReference type="ARBA" id="ARBA00022517"/>
    </source>
</evidence>
<accession>A0A3P7UDM6</accession>
<proteinExistence type="inferred from homology"/>
<feature type="domain" description="BRCT" evidence="6">
    <location>
        <begin position="324"/>
        <end position="413"/>
    </location>
</feature>
<dbReference type="Proteomes" id="UP000050761">
    <property type="component" value="Unassembled WGS sequence"/>
</dbReference>
<dbReference type="SMART" id="SM00292">
    <property type="entry name" value="BRCT"/>
    <property type="match status" value="1"/>
</dbReference>